<accession>A0AAE3VCU9</accession>
<dbReference type="EMBL" id="JAUSVL010000001">
    <property type="protein sequence ID" value="MDQ0288164.1"/>
    <property type="molecule type" value="Genomic_DNA"/>
</dbReference>
<dbReference type="AlphaFoldDB" id="A0AAE3VCU9"/>
<evidence type="ECO:0000313" key="2">
    <source>
        <dbReference type="Proteomes" id="UP001238163"/>
    </source>
</evidence>
<gene>
    <name evidence="1" type="ORF">J3R75_000271</name>
</gene>
<organism evidence="1 2">
    <name type="scientific">Oligosphaera ethanolica</name>
    <dbReference type="NCBI Taxonomy" id="760260"/>
    <lineage>
        <taxon>Bacteria</taxon>
        <taxon>Pseudomonadati</taxon>
        <taxon>Lentisphaerota</taxon>
        <taxon>Oligosphaeria</taxon>
        <taxon>Oligosphaerales</taxon>
        <taxon>Oligosphaeraceae</taxon>
        <taxon>Oligosphaera</taxon>
    </lineage>
</organism>
<protein>
    <submittedName>
        <fullName evidence="1">Uncharacterized protein</fullName>
    </submittedName>
</protein>
<dbReference type="Proteomes" id="UP001238163">
    <property type="component" value="Unassembled WGS sequence"/>
</dbReference>
<reference evidence="1" key="1">
    <citation type="submission" date="2023-07" db="EMBL/GenBank/DDBJ databases">
        <title>Genomic Encyclopedia of Type Strains, Phase IV (KMG-IV): sequencing the most valuable type-strain genomes for metagenomic binning, comparative biology and taxonomic classification.</title>
        <authorList>
            <person name="Goeker M."/>
        </authorList>
    </citation>
    <scope>NUCLEOTIDE SEQUENCE</scope>
    <source>
        <strain evidence="1">DSM 24202</strain>
    </source>
</reference>
<sequence length="233" mass="26793">MTNEAKIKSILDTLNEVGEELLALPEDMLLSIDPRDNESITTRSAFLKDYNIQLEQYSASVTRITTLLKNFFDVDPEQEDEESSIGENTHRDRIVQELDRNESHSLDEPFTFKRPYGFILNDRAYKGLKTWKNLYLHVLNYLYESNPSRFVTVTQEKKWISRRDNPTFSANPSDLRVAAPIPGDLHAEVNLCANDMVKNIKKLLASYDIPLSAMKIYLREDRDAAAEPGHSPR</sequence>
<proteinExistence type="predicted"/>
<dbReference type="RefSeq" id="WP_307259404.1">
    <property type="nucleotide sequence ID" value="NZ_JAUSVL010000001.1"/>
</dbReference>
<evidence type="ECO:0000313" key="1">
    <source>
        <dbReference type="EMBL" id="MDQ0288164.1"/>
    </source>
</evidence>
<keyword evidence="2" id="KW-1185">Reference proteome</keyword>
<name>A0AAE3VCU9_9BACT</name>
<comment type="caution">
    <text evidence="1">The sequence shown here is derived from an EMBL/GenBank/DDBJ whole genome shotgun (WGS) entry which is preliminary data.</text>
</comment>